<gene>
    <name evidence="2" type="ORF">EXIGLDRAFT_769438</name>
</gene>
<feature type="compositionally biased region" description="Polar residues" evidence="1">
    <location>
        <begin position="85"/>
        <end position="98"/>
    </location>
</feature>
<reference evidence="2 3" key="1">
    <citation type="journal article" date="2016" name="Mol. Biol. Evol.">
        <title>Comparative Genomics of Early-Diverging Mushroom-Forming Fungi Provides Insights into the Origins of Lignocellulose Decay Capabilities.</title>
        <authorList>
            <person name="Nagy L.G."/>
            <person name="Riley R."/>
            <person name="Tritt A."/>
            <person name="Adam C."/>
            <person name="Daum C."/>
            <person name="Floudas D."/>
            <person name="Sun H."/>
            <person name="Yadav J.S."/>
            <person name="Pangilinan J."/>
            <person name="Larsson K.H."/>
            <person name="Matsuura K."/>
            <person name="Barry K."/>
            <person name="Labutti K."/>
            <person name="Kuo R."/>
            <person name="Ohm R.A."/>
            <person name="Bhattacharya S.S."/>
            <person name="Shirouzu T."/>
            <person name="Yoshinaga Y."/>
            <person name="Martin F.M."/>
            <person name="Grigoriev I.V."/>
            <person name="Hibbett D.S."/>
        </authorList>
    </citation>
    <scope>NUCLEOTIDE SEQUENCE [LARGE SCALE GENOMIC DNA]</scope>
    <source>
        <strain evidence="2 3">HHB12029</strain>
    </source>
</reference>
<sequence length="241" mass="26113">MPNLDSAPSSISAIKLHRMKTIAFSKERTLALRMGMGLERRLSKLVVGGAVVDGADASDPCNPVSKSSSQCATGPRVPILRPLPHSQSSQTTKSAFTKSLRVASNHQSEVEAGAPSRVFIPRGMGAPLNSSVLQSVLPRPPTPHPTSVLPTPGTRRTGAVSHFDLPDGCVRSIRNGSGQCDACGTWVKLRNMSMHWEKKCRKAGKREDAKHWYYVTESESDGYVGCGDDGEMEDEEDWILK</sequence>
<dbReference type="InParanoid" id="A0A165HGL5"/>
<feature type="region of interest" description="Disordered" evidence="1">
    <location>
        <begin position="59"/>
        <end position="98"/>
    </location>
</feature>
<keyword evidence="3" id="KW-1185">Reference proteome</keyword>
<protein>
    <submittedName>
        <fullName evidence="2">Uncharacterized protein</fullName>
    </submittedName>
</protein>
<evidence type="ECO:0000313" key="3">
    <source>
        <dbReference type="Proteomes" id="UP000077266"/>
    </source>
</evidence>
<dbReference type="Proteomes" id="UP000077266">
    <property type="component" value="Unassembled WGS sequence"/>
</dbReference>
<evidence type="ECO:0000313" key="2">
    <source>
        <dbReference type="EMBL" id="KZV91938.1"/>
    </source>
</evidence>
<accession>A0A165HGL5</accession>
<dbReference type="AlphaFoldDB" id="A0A165HGL5"/>
<name>A0A165HGL5_EXIGL</name>
<evidence type="ECO:0000256" key="1">
    <source>
        <dbReference type="SAM" id="MobiDB-lite"/>
    </source>
</evidence>
<organism evidence="2 3">
    <name type="scientific">Exidia glandulosa HHB12029</name>
    <dbReference type="NCBI Taxonomy" id="1314781"/>
    <lineage>
        <taxon>Eukaryota</taxon>
        <taxon>Fungi</taxon>
        <taxon>Dikarya</taxon>
        <taxon>Basidiomycota</taxon>
        <taxon>Agaricomycotina</taxon>
        <taxon>Agaricomycetes</taxon>
        <taxon>Auriculariales</taxon>
        <taxon>Exidiaceae</taxon>
        <taxon>Exidia</taxon>
    </lineage>
</organism>
<dbReference type="EMBL" id="KV426017">
    <property type="protein sequence ID" value="KZV91938.1"/>
    <property type="molecule type" value="Genomic_DNA"/>
</dbReference>
<proteinExistence type="predicted"/>